<comment type="function">
    <text evidence="3 14 16">Endonuclease that specifically degrades the RNA of RNA-DNA hybrids.</text>
</comment>
<keyword evidence="12 14" id="KW-0378">Hydrolase</keyword>
<evidence type="ECO:0000256" key="12">
    <source>
        <dbReference type="ARBA" id="ARBA00022801"/>
    </source>
</evidence>
<evidence type="ECO:0000256" key="1">
    <source>
        <dbReference type="ARBA" id="ARBA00000077"/>
    </source>
</evidence>
<dbReference type="PANTHER" id="PTHR10954">
    <property type="entry name" value="RIBONUCLEASE H2 SUBUNIT A"/>
    <property type="match status" value="1"/>
</dbReference>
<dbReference type="GO" id="GO:0006298">
    <property type="term" value="P:mismatch repair"/>
    <property type="evidence" value="ECO:0007669"/>
    <property type="project" value="TreeGrafter"/>
</dbReference>
<dbReference type="GO" id="GO:0004523">
    <property type="term" value="F:RNA-DNA hybrid ribonuclease activity"/>
    <property type="evidence" value="ECO:0007669"/>
    <property type="project" value="UniProtKB-UniRule"/>
</dbReference>
<dbReference type="PANTHER" id="PTHR10954:SF18">
    <property type="entry name" value="RIBONUCLEASE HII"/>
    <property type="match status" value="1"/>
</dbReference>
<evidence type="ECO:0000256" key="14">
    <source>
        <dbReference type="HAMAP-Rule" id="MF_00052"/>
    </source>
</evidence>
<dbReference type="EMBL" id="QHKO01000003">
    <property type="protein sequence ID" value="RAL22918.1"/>
    <property type="molecule type" value="Genomic_DNA"/>
</dbReference>
<evidence type="ECO:0000256" key="13">
    <source>
        <dbReference type="ARBA" id="ARBA00023211"/>
    </source>
</evidence>
<dbReference type="HAMAP" id="MF_00052_B">
    <property type="entry name" value="RNase_HII_B"/>
    <property type="match status" value="1"/>
</dbReference>
<dbReference type="RefSeq" id="WP_111729446.1">
    <property type="nucleotide sequence ID" value="NZ_QHKO01000003.1"/>
</dbReference>
<dbReference type="AlphaFoldDB" id="A0A328C7X3"/>
<comment type="cofactor">
    <cofactor evidence="14 15">
        <name>Mn(2+)</name>
        <dbReference type="ChEBI" id="CHEBI:29035"/>
    </cofactor>
    <cofactor evidence="14 15">
        <name>Mg(2+)</name>
        <dbReference type="ChEBI" id="CHEBI:18420"/>
    </cofactor>
    <text evidence="14 15">Manganese or magnesium. Binds 1 divalent metal ion per monomer in the absence of substrate. May bind a second metal ion after substrate binding.</text>
</comment>
<evidence type="ECO:0000256" key="15">
    <source>
        <dbReference type="PROSITE-ProRule" id="PRU01319"/>
    </source>
</evidence>
<comment type="subcellular location">
    <subcellularLocation>
        <location evidence="4 14">Cytoplasm</location>
    </subcellularLocation>
</comment>
<gene>
    <name evidence="14" type="primary">rnhB</name>
    <name evidence="18" type="ORF">DL240_08480</name>
</gene>
<evidence type="ECO:0000259" key="17">
    <source>
        <dbReference type="PROSITE" id="PS51975"/>
    </source>
</evidence>
<dbReference type="GO" id="GO:0032299">
    <property type="term" value="C:ribonuclease H2 complex"/>
    <property type="evidence" value="ECO:0007669"/>
    <property type="project" value="TreeGrafter"/>
</dbReference>
<evidence type="ECO:0000256" key="11">
    <source>
        <dbReference type="ARBA" id="ARBA00022759"/>
    </source>
</evidence>
<evidence type="ECO:0000256" key="5">
    <source>
        <dbReference type="ARBA" id="ARBA00007383"/>
    </source>
</evidence>
<evidence type="ECO:0000313" key="18">
    <source>
        <dbReference type="EMBL" id="RAL22918.1"/>
    </source>
</evidence>
<dbReference type="NCBIfam" id="NF000595">
    <property type="entry name" value="PRK00015.1-3"/>
    <property type="match status" value="1"/>
</dbReference>
<keyword evidence="13 14" id="KW-0464">Manganese</keyword>
<evidence type="ECO:0000256" key="10">
    <source>
        <dbReference type="ARBA" id="ARBA00022723"/>
    </source>
</evidence>
<protein>
    <recommendedName>
        <fullName evidence="7 14">Ribonuclease HII</fullName>
        <shortName evidence="14">RNase HII</shortName>
        <ecNumber evidence="6 14">3.1.26.4</ecNumber>
    </recommendedName>
</protein>
<dbReference type="OrthoDB" id="9803420at2"/>
<evidence type="ECO:0000256" key="6">
    <source>
        <dbReference type="ARBA" id="ARBA00012180"/>
    </source>
</evidence>
<comment type="catalytic activity">
    <reaction evidence="1 14 15 16">
        <text>Endonucleolytic cleavage to 5'-phosphomonoester.</text>
        <dbReference type="EC" id="3.1.26.4"/>
    </reaction>
</comment>
<comment type="similarity">
    <text evidence="5 14 16">Belongs to the RNase HII family.</text>
</comment>
<feature type="binding site" evidence="14 15">
    <location>
        <position position="133"/>
    </location>
    <ligand>
        <name>a divalent metal cation</name>
        <dbReference type="ChEBI" id="CHEBI:60240"/>
    </ligand>
</feature>
<keyword evidence="9 14" id="KW-0540">Nuclease</keyword>
<evidence type="ECO:0000256" key="2">
    <source>
        <dbReference type="ARBA" id="ARBA00001946"/>
    </source>
</evidence>
<accession>A0A328C7X3</accession>
<proteinExistence type="inferred from homology"/>
<keyword evidence="11 14" id="KW-0255">Endonuclease</keyword>
<feature type="binding site" evidence="14 15">
    <location>
        <position position="34"/>
    </location>
    <ligand>
        <name>a divalent metal cation</name>
        <dbReference type="ChEBI" id="CHEBI:60240"/>
    </ligand>
</feature>
<keyword evidence="19" id="KW-1185">Reference proteome</keyword>
<dbReference type="GO" id="GO:0003723">
    <property type="term" value="F:RNA binding"/>
    <property type="evidence" value="ECO:0007669"/>
    <property type="project" value="UniProtKB-UniRule"/>
</dbReference>
<evidence type="ECO:0000256" key="7">
    <source>
        <dbReference type="ARBA" id="ARBA00019179"/>
    </source>
</evidence>
<name>A0A328C7X3_9DELT</name>
<dbReference type="InterPro" id="IPR012337">
    <property type="entry name" value="RNaseH-like_sf"/>
</dbReference>
<comment type="cofactor">
    <cofactor evidence="2">
        <name>Mg(2+)</name>
        <dbReference type="ChEBI" id="CHEBI:18420"/>
    </cofactor>
</comment>
<dbReference type="SUPFAM" id="SSF53098">
    <property type="entry name" value="Ribonuclease H-like"/>
    <property type="match status" value="1"/>
</dbReference>
<sequence length="225" mass="24863">MSQQFLFTASEPRIGELEELMRSRGHLHIIGVDEAGRGPLAGPVHAAAYWWSLEPGQEARWSGLNDSKKMRESQREALFDALCAEPARFELATSSAERIDAINILQATFEAMRSAVETLVRQRGQRPDLVVVDGNMIIPELDLPQQAIVKGDGRSLAIAAASVIAKVSRDRVMRQAEERWPGYGFSGHKGYGTAAHREAIATLGPTPLHRKSFKGVREHLEKSLE</sequence>
<reference evidence="18 19" key="1">
    <citation type="submission" date="2018-05" db="EMBL/GenBank/DDBJ databases">
        <title>Lujinxingia marina gen. nov. sp. nov., a new facultative anaerobic member of the class Deltaproteobacteria, and proposal of Lujinxingaceae fam. nov.</title>
        <authorList>
            <person name="Li C.-M."/>
        </authorList>
    </citation>
    <scope>NUCLEOTIDE SEQUENCE [LARGE SCALE GENOMIC DNA]</scope>
    <source>
        <strain evidence="18 19">B210</strain>
    </source>
</reference>
<keyword evidence="8 14" id="KW-0963">Cytoplasm</keyword>
<evidence type="ECO:0000313" key="19">
    <source>
        <dbReference type="Proteomes" id="UP000249169"/>
    </source>
</evidence>
<dbReference type="InterPro" id="IPR036397">
    <property type="entry name" value="RNaseH_sf"/>
</dbReference>
<evidence type="ECO:0000256" key="4">
    <source>
        <dbReference type="ARBA" id="ARBA00004496"/>
    </source>
</evidence>
<dbReference type="InterPro" id="IPR001352">
    <property type="entry name" value="RNase_HII/HIII"/>
</dbReference>
<organism evidence="18 19">
    <name type="scientific">Lujinxingia litoralis</name>
    <dbReference type="NCBI Taxonomy" id="2211119"/>
    <lineage>
        <taxon>Bacteria</taxon>
        <taxon>Deltaproteobacteria</taxon>
        <taxon>Bradymonadales</taxon>
        <taxon>Lujinxingiaceae</taxon>
        <taxon>Lujinxingia</taxon>
    </lineage>
</organism>
<evidence type="ECO:0000256" key="9">
    <source>
        <dbReference type="ARBA" id="ARBA00022722"/>
    </source>
</evidence>
<evidence type="ECO:0000256" key="8">
    <source>
        <dbReference type="ARBA" id="ARBA00022490"/>
    </source>
</evidence>
<keyword evidence="10 14" id="KW-0479">Metal-binding</keyword>
<dbReference type="PROSITE" id="PS51975">
    <property type="entry name" value="RNASE_H_2"/>
    <property type="match status" value="1"/>
</dbReference>
<dbReference type="InterPro" id="IPR022898">
    <property type="entry name" value="RNase_HII"/>
</dbReference>
<dbReference type="CDD" id="cd07182">
    <property type="entry name" value="RNase_HII_bacteria_HII_like"/>
    <property type="match status" value="1"/>
</dbReference>
<dbReference type="GO" id="GO:0005737">
    <property type="term" value="C:cytoplasm"/>
    <property type="evidence" value="ECO:0007669"/>
    <property type="project" value="UniProtKB-SubCell"/>
</dbReference>
<dbReference type="EC" id="3.1.26.4" evidence="6 14"/>
<feature type="domain" description="RNase H type-2" evidence="17">
    <location>
        <begin position="27"/>
        <end position="225"/>
    </location>
</feature>
<feature type="binding site" evidence="14 15">
    <location>
        <position position="33"/>
    </location>
    <ligand>
        <name>a divalent metal cation</name>
        <dbReference type="ChEBI" id="CHEBI:60240"/>
    </ligand>
</feature>
<evidence type="ECO:0000256" key="16">
    <source>
        <dbReference type="RuleBase" id="RU003515"/>
    </source>
</evidence>
<dbReference type="InterPro" id="IPR024567">
    <property type="entry name" value="RNase_HII/HIII_dom"/>
</dbReference>
<dbReference type="GO" id="GO:0043137">
    <property type="term" value="P:DNA replication, removal of RNA primer"/>
    <property type="evidence" value="ECO:0007669"/>
    <property type="project" value="TreeGrafter"/>
</dbReference>
<comment type="caution">
    <text evidence="18">The sequence shown here is derived from an EMBL/GenBank/DDBJ whole genome shotgun (WGS) entry which is preliminary data.</text>
</comment>
<dbReference type="Gene3D" id="3.30.420.10">
    <property type="entry name" value="Ribonuclease H-like superfamily/Ribonuclease H"/>
    <property type="match status" value="1"/>
</dbReference>
<evidence type="ECO:0000256" key="3">
    <source>
        <dbReference type="ARBA" id="ARBA00004065"/>
    </source>
</evidence>
<dbReference type="Proteomes" id="UP000249169">
    <property type="component" value="Unassembled WGS sequence"/>
</dbReference>
<dbReference type="GO" id="GO:0030145">
    <property type="term" value="F:manganese ion binding"/>
    <property type="evidence" value="ECO:0007669"/>
    <property type="project" value="UniProtKB-UniRule"/>
</dbReference>
<dbReference type="Pfam" id="PF01351">
    <property type="entry name" value="RNase_HII"/>
    <property type="match status" value="1"/>
</dbReference>